<dbReference type="SUPFAM" id="SSF69118">
    <property type="entry name" value="AhpD-like"/>
    <property type="match status" value="1"/>
</dbReference>
<protein>
    <submittedName>
        <fullName evidence="2">Gamma carboxymuconolactone decarboxylase</fullName>
    </submittedName>
</protein>
<evidence type="ECO:0000259" key="1">
    <source>
        <dbReference type="Pfam" id="PF02627"/>
    </source>
</evidence>
<dbReference type="EMBL" id="CP028901">
    <property type="protein sequence ID" value="AWB34562.1"/>
    <property type="molecule type" value="Genomic_DNA"/>
</dbReference>
<evidence type="ECO:0000313" key="3">
    <source>
        <dbReference type="Proteomes" id="UP000244571"/>
    </source>
</evidence>
<dbReference type="InterPro" id="IPR003779">
    <property type="entry name" value="CMD-like"/>
</dbReference>
<gene>
    <name evidence="2" type="ORF">DBV39_13520</name>
</gene>
<dbReference type="Gene3D" id="1.20.1290.10">
    <property type="entry name" value="AhpD-like"/>
    <property type="match status" value="1"/>
</dbReference>
<dbReference type="RefSeq" id="WP_108621978.1">
    <property type="nucleotide sequence ID" value="NZ_CP028901.1"/>
</dbReference>
<dbReference type="KEGG" id="boz:DBV39_13520"/>
<dbReference type="GO" id="GO:0051920">
    <property type="term" value="F:peroxiredoxin activity"/>
    <property type="evidence" value="ECO:0007669"/>
    <property type="project" value="InterPro"/>
</dbReference>
<dbReference type="InterPro" id="IPR052512">
    <property type="entry name" value="4CMD/NDH-1_regulator"/>
</dbReference>
<dbReference type="AlphaFoldDB" id="A0A2R4XL94"/>
<dbReference type="OrthoDB" id="9793083at2"/>
<accession>A0A2R4XL94</accession>
<dbReference type="Proteomes" id="UP000244571">
    <property type="component" value="Chromosome"/>
</dbReference>
<evidence type="ECO:0000313" key="2">
    <source>
        <dbReference type="EMBL" id="AWB34562.1"/>
    </source>
</evidence>
<keyword evidence="3" id="KW-1185">Reference proteome</keyword>
<dbReference type="PANTHER" id="PTHR33570:SF2">
    <property type="entry name" value="CARBOXYMUCONOLACTONE DECARBOXYLASE-LIKE DOMAIN-CONTAINING PROTEIN"/>
    <property type="match status" value="1"/>
</dbReference>
<dbReference type="PANTHER" id="PTHR33570">
    <property type="entry name" value="4-CARBOXYMUCONOLACTONE DECARBOXYLASE FAMILY PROTEIN"/>
    <property type="match status" value="1"/>
</dbReference>
<organism evidence="2 3">
    <name type="scientific">Orrella marina</name>
    <dbReference type="NCBI Taxonomy" id="2163011"/>
    <lineage>
        <taxon>Bacteria</taxon>
        <taxon>Pseudomonadati</taxon>
        <taxon>Pseudomonadota</taxon>
        <taxon>Betaproteobacteria</taxon>
        <taxon>Burkholderiales</taxon>
        <taxon>Alcaligenaceae</taxon>
        <taxon>Orrella</taxon>
    </lineage>
</organism>
<feature type="domain" description="Carboxymuconolactone decarboxylase-like" evidence="1">
    <location>
        <begin position="41"/>
        <end position="122"/>
    </location>
</feature>
<name>A0A2R4XL94_9BURK</name>
<dbReference type="Pfam" id="PF02627">
    <property type="entry name" value="CMD"/>
    <property type="match status" value="1"/>
</dbReference>
<reference evidence="2 3" key="1">
    <citation type="submission" date="2018-04" db="EMBL/GenBank/DDBJ databases">
        <title>Bordetella sp. HZ20 isolated from seawater.</title>
        <authorList>
            <person name="Sun C."/>
        </authorList>
    </citation>
    <scope>NUCLEOTIDE SEQUENCE [LARGE SCALE GENOMIC DNA]</scope>
    <source>
        <strain evidence="2 3">HZ20</strain>
    </source>
</reference>
<dbReference type="InterPro" id="IPR029032">
    <property type="entry name" value="AhpD-like"/>
</dbReference>
<sequence length="136" mass="15181">MTAKQETEKLFEQGLEVRREVLGAEYVDGGMAKANDFMMAFQRITTEWCWGYAWTRDGLDRKTRSMLNLAMLTALNRPNEIKLHTKGALANGVSPEEIKEILLHATVYCGIPAGLDAFKVANQVLEEEGAFKDAGK</sequence>
<proteinExistence type="predicted"/>